<dbReference type="OrthoDB" id="4335972at2"/>
<dbReference type="Proteomes" id="UP000267164">
    <property type="component" value="Chromosome"/>
</dbReference>
<feature type="chain" id="PRO_5039663378" description="PASTA domain-containing protein" evidence="2">
    <location>
        <begin position="20"/>
        <end position="159"/>
    </location>
</feature>
<gene>
    <name evidence="3" type="ORF">D7D52_26820</name>
</gene>
<organism evidence="3 4">
    <name type="scientific">Nocardia yunnanensis</name>
    <dbReference type="NCBI Taxonomy" id="2382165"/>
    <lineage>
        <taxon>Bacteria</taxon>
        <taxon>Bacillati</taxon>
        <taxon>Actinomycetota</taxon>
        <taxon>Actinomycetes</taxon>
        <taxon>Mycobacteriales</taxon>
        <taxon>Nocardiaceae</taxon>
        <taxon>Nocardia</taxon>
    </lineage>
</organism>
<proteinExistence type="predicted"/>
<dbReference type="Gene3D" id="3.30.10.20">
    <property type="match status" value="1"/>
</dbReference>
<accession>A0A386ZPP3</accession>
<keyword evidence="4" id="KW-1185">Reference proteome</keyword>
<dbReference type="PROSITE" id="PS51257">
    <property type="entry name" value="PROKAR_LIPOPROTEIN"/>
    <property type="match status" value="1"/>
</dbReference>
<evidence type="ECO:0000313" key="4">
    <source>
        <dbReference type="Proteomes" id="UP000267164"/>
    </source>
</evidence>
<dbReference type="EMBL" id="CP032568">
    <property type="protein sequence ID" value="AYF79416.1"/>
    <property type="molecule type" value="Genomic_DNA"/>
</dbReference>
<evidence type="ECO:0000256" key="2">
    <source>
        <dbReference type="SAM" id="SignalP"/>
    </source>
</evidence>
<keyword evidence="2" id="KW-0732">Signal</keyword>
<feature type="region of interest" description="Disordered" evidence="1">
    <location>
        <begin position="43"/>
        <end position="80"/>
    </location>
</feature>
<evidence type="ECO:0008006" key="5">
    <source>
        <dbReference type="Google" id="ProtNLM"/>
    </source>
</evidence>
<dbReference type="AlphaFoldDB" id="A0A386ZPP3"/>
<evidence type="ECO:0000313" key="3">
    <source>
        <dbReference type="EMBL" id="AYF79416.1"/>
    </source>
</evidence>
<feature type="compositionally biased region" description="Low complexity" evidence="1">
    <location>
        <begin position="43"/>
        <end position="60"/>
    </location>
</feature>
<sequence length="159" mass="16374">MASSARRFAVLAGLPLVLAGCGAQKDAAHPVTTTVKITPPSITATTTPVSTPTITTAPELTTPPPTILTPQAGTTTTPAASGATAVMPNVVCMNLQDAQNKIHQAGVFYSRSKDATGKGRHQVLDRNWIVIAQNLAPGTPFGEGDAILSVVKYGEPNNC</sequence>
<dbReference type="KEGG" id="nyu:D7D52_26820"/>
<reference evidence="3 4" key="1">
    <citation type="submission" date="2018-09" db="EMBL/GenBank/DDBJ databases">
        <title>Nocardia yunnanensis sp. nov., an actinomycete isolated from a soil sample.</title>
        <authorList>
            <person name="Zhang J."/>
        </authorList>
    </citation>
    <scope>NUCLEOTIDE SEQUENCE [LARGE SCALE GENOMIC DNA]</scope>
    <source>
        <strain evidence="3 4">CFHS0054</strain>
    </source>
</reference>
<evidence type="ECO:0000256" key="1">
    <source>
        <dbReference type="SAM" id="MobiDB-lite"/>
    </source>
</evidence>
<feature type="compositionally biased region" description="Low complexity" evidence="1">
    <location>
        <begin position="68"/>
        <end position="80"/>
    </location>
</feature>
<protein>
    <recommendedName>
        <fullName evidence="5">PASTA domain-containing protein</fullName>
    </recommendedName>
</protein>
<name>A0A386ZPP3_9NOCA</name>
<feature type="signal peptide" evidence="2">
    <location>
        <begin position="1"/>
        <end position="19"/>
    </location>
</feature>